<evidence type="ECO:0000256" key="6">
    <source>
        <dbReference type="ARBA" id="ARBA00022618"/>
    </source>
</evidence>
<dbReference type="SUPFAM" id="SSF51984">
    <property type="entry name" value="MurCD N-terminal domain"/>
    <property type="match status" value="1"/>
</dbReference>
<dbReference type="InterPro" id="IPR036615">
    <property type="entry name" value="Mur_ligase_C_dom_sf"/>
</dbReference>
<protein>
    <recommendedName>
        <fullName evidence="3 14">UDP-N-acetylmuramate--L-alanine ligase</fullName>
        <ecNumber evidence="3 14">6.3.2.8</ecNumber>
    </recommendedName>
    <alternativeName>
        <fullName evidence="14">UDP-N-acetylmuramoyl-L-alanine synthetase</fullName>
    </alternativeName>
</protein>
<comment type="pathway">
    <text evidence="2 14">Cell wall biogenesis; peptidoglycan biosynthesis.</text>
</comment>
<evidence type="ECO:0000256" key="13">
    <source>
        <dbReference type="ARBA" id="ARBA00047833"/>
    </source>
</evidence>
<evidence type="ECO:0000256" key="7">
    <source>
        <dbReference type="ARBA" id="ARBA00022741"/>
    </source>
</evidence>
<dbReference type="InterPro" id="IPR004101">
    <property type="entry name" value="Mur_ligase_C"/>
</dbReference>
<evidence type="ECO:0000256" key="9">
    <source>
        <dbReference type="ARBA" id="ARBA00022960"/>
    </source>
</evidence>
<keyword evidence="12 14" id="KW-0961">Cell wall biogenesis/degradation</keyword>
<dbReference type="EMBL" id="BMYM01000001">
    <property type="protein sequence ID" value="GHD25979.1"/>
    <property type="molecule type" value="Genomic_DNA"/>
</dbReference>
<evidence type="ECO:0000259" key="16">
    <source>
        <dbReference type="Pfam" id="PF02875"/>
    </source>
</evidence>
<evidence type="ECO:0000256" key="5">
    <source>
        <dbReference type="ARBA" id="ARBA00022598"/>
    </source>
</evidence>
<evidence type="ECO:0000256" key="8">
    <source>
        <dbReference type="ARBA" id="ARBA00022840"/>
    </source>
</evidence>
<dbReference type="Gene3D" id="3.40.1190.10">
    <property type="entry name" value="Mur-like, catalytic domain"/>
    <property type="match status" value="1"/>
</dbReference>
<dbReference type="HAMAP" id="MF_00046">
    <property type="entry name" value="MurC"/>
    <property type="match status" value="1"/>
</dbReference>
<dbReference type="Gene3D" id="3.40.50.720">
    <property type="entry name" value="NAD(P)-binding Rossmann-like Domain"/>
    <property type="match status" value="1"/>
</dbReference>
<dbReference type="Pfam" id="PF01225">
    <property type="entry name" value="Mur_ligase"/>
    <property type="match status" value="1"/>
</dbReference>
<dbReference type="InterPro" id="IPR005758">
    <property type="entry name" value="UDP-N-AcMur_Ala_ligase_MurC"/>
</dbReference>
<dbReference type="InterPro" id="IPR013221">
    <property type="entry name" value="Mur_ligase_cen"/>
</dbReference>
<gene>
    <name evidence="14 18" type="primary">murC</name>
    <name evidence="18" type="ORF">GCM10007053_02400</name>
</gene>
<keyword evidence="6 14" id="KW-0132">Cell division</keyword>
<dbReference type="Pfam" id="PF02875">
    <property type="entry name" value="Mur_ligase_C"/>
    <property type="match status" value="1"/>
</dbReference>
<evidence type="ECO:0000259" key="17">
    <source>
        <dbReference type="Pfam" id="PF08245"/>
    </source>
</evidence>
<dbReference type="SUPFAM" id="SSF53623">
    <property type="entry name" value="MurD-like peptide ligases, catalytic domain"/>
    <property type="match status" value="1"/>
</dbReference>
<dbReference type="InterPro" id="IPR000713">
    <property type="entry name" value="Mur_ligase_N"/>
</dbReference>
<evidence type="ECO:0000259" key="15">
    <source>
        <dbReference type="Pfam" id="PF01225"/>
    </source>
</evidence>
<keyword evidence="5 14" id="KW-0436">Ligase</keyword>
<sequence length="477" mass="51016">MNERNVYSVPEMRRVRRIHMIGVGGSGMNGIAEVLVNLGYEVSGSDLQRSASTERLENAGVTVFIGHDAAHVTGADVIVASSAVGDENPEVVAAREARVPVVPRAEMLAELMRYRHGIAVAGTHGKTTTTSLIASIFGAASLDPTFVIGGRLNSAGSNAQLGASRFLIAEADESDASFLHLQPMVAVVTNIEADHMETYGGDFANLRRTFLDFLHNLPFYGMAVLCIDDDEVRDLLPEVSRQVLTYGFDEAADYRIVDLQRDGLQTRFRVLRPEGLSELAISLNLPGLHNVLNATAAIAVASDEGIADGAIQSGLAEFSGVNRRFTQLGEVAVNGGAARLVDDYGHHPTEVSATLDAARQAFPGQRTVMIYQPHRFSRTRDLYDDFVKVLSGADVLVLLDVYPAGEEPIPGADSRSLSRSIRQRGQVDPIFAASTDEVPGLLRGVLRDGDVVIAQGAGNIAALAQSLAAMKTLGELK</sequence>
<dbReference type="InterPro" id="IPR050061">
    <property type="entry name" value="MurCDEF_pg_biosynth"/>
</dbReference>
<feature type="domain" description="Mur ligase central" evidence="17">
    <location>
        <begin position="120"/>
        <end position="301"/>
    </location>
</feature>
<organism evidence="18 19">
    <name type="scientific">Parahalioglobus pacificus</name>
    <dbReference type="NCBI Taxonomy" id="930806"/>
    <lineage>
        <taxon>Bacteria</taxon>
        <taxon>Pseudomonadati</taxon>
        <taxon>Pseudomonadota</taxon>
        <taxon>Gammaproteobacteria</taxon>
        <taxon>Cellvibrionales</taxon>
        <taxon>Halieaceae</taxon>
        <taxon>Parahalioglobus</taxon>
    </lineage>
</organism>
<dbReference type="GO" id="GO:0008763">
    <property type="term" value="F:UDP-N-acetylmuramate-L-alanine ligase activity"/>
    <property type="evidence" value="ECO:0007669"/>
    <property type="project" value="UniProtKB-UniRule"/>
</dbReference>
<keyword evidence="19" id="KW-1185">Reference proteome</keyword>
<comment type="catalytic activity">
    <reaction evidence="13 14">
        <text>UDP-N-acetyl-alpha-D-muramate + L-alanine + ATP = UDP-N-acetyl-alpha-D-muramoyl-L-alanine + ADP + phosphate + H(+)</text>
        <dbReference type="Rhea" id="RHEA:23372"/>
        <dbReference type="ChEBI" id="CHEBI:15378"/>
        <dbReference type="ChEBI" id="CHEBI:30616"/>
        <dbReference type="ChEBI" id="CHEBI:43474"/>
        <dbReference type="ChEBI" id="CHEBI:57972"/>
        <dbReference type="ChEBI" id="CHEBI:70757"/>
        <dbReference type="ChEBI" id="CHEBI:83898"/>
        <dbReference type="ChEBI" id="CHEBI:456216"/>
        <dbReference type="EC" id="6.3.2.8"/>
    </reaction>
</comment>
<comment type="similarity">
    <text evidence="14">Belongs to the MurCDEF family.</text>
</comment>
<dbReference type="GO" id="GO:0005737">
    <property type="term" value="C:cytoplasm"/>
    <property type="evidence" value="ECO:0007669"/>
    <property type="project" value="UniProtKB-SubCell"/>
</dbReference>
<dbReference type="GO" id="GO:0051301">
    <property type="term" value="P:cell division"/>
    <property type="evidence" value="ECO:0007669"/>
    <property type="project" value="UniProtKB-KW"/>
</dbReference>
<dbReference type="GO" id="GO:0071555">
    <property type="term" value="P:cell wall organization"/>
    <property type="evidence" value="ECO:0007669"/>
    <property type="project" value="UniProtKB-KW"/>
</dbReference>
<comment type="function">
    <text evidence="14">Cell wall formation.</text>
</comment>
<keyword evidence="7 14" id="KW-0547">Nucleotide-binding</keyword>
<dbReference type="InterPro" id="IPR036565">
    <property type="entry name" value="Mur-like_cat_sf"/>
</dbReference>
<evidence type="ECO:0000256" key="10">
    <source>
        <dbReference type="ARBA" id="ARBA00022984"/>
    </source>
</evidence>
<comment type="subcellular location">
    <subcellularLocation>
        <location evidence="1 14">Cytoplasm</location>
    </subcellularLocation>
</comment>
<name>A0A918XCS2_9GAMM</name>
<reference evidence="18" key="1">
    <citation type="journal article" date="2014" name="Int. J. Syst. Evol. Microbiol.">
        <title>Complete genome sequence of Corynebacterium casei LMG S-19264T (=DSM 44701T), isolated from a smear-ripened cheese.</title>
        <authorList>
            <consortium name="US DOE Joint Genome Institute (JGI-PGF)"/>
            <person name="Walter F."/>
            <person name="Albersmeier A."/>
            <person name="Kalinowski J."/>
            <person name="Ruckert C."/>
        </authorList>
    </citation>
    <scope>NUCLEOTIDE SEQUENCE</scope>
    <source>
        <strain evidence="18">KCTC 23430</strain>
    </source>
</reference>
<dbReference type="RefSeq" id="WP_189474386.1">
    <property type="nucleotide sequence ID" value="NZ_BMYM01000001.1"/>
</dbReference>
<evidence type="ECO:0000313" key="18">
    <source>
        <dbReference type="EMBL" id="GHD25979.1"/>
    </source>
</evidence>
<evidence type="ECO:0000256" key="14">
    <source>
        <dbReference type="HAMAP-Rule" id="MF_00046"/>
    </source>
</evidence>
<dbReference type="Proteomes" id="UP000644693">
    <property type="component" value="Unassembled WGS sequence"/>
</dbReference>
<feature type="domain" description="Mur ligase C-terminal" evidence="16">
    <location>
        <begin position="323"/>
        <end position="458"/>
    </location>
</feature>
<dbReference type="Pfam" id="PF08245">
    <property type="entry name" value="Mur_ligase_M"/>
    <property type="match status" value="1"/>
</dbReference>
<accession>A0A918XCS2</accession>
<dbReference type="FunFam" id="3.40.1190.10:FF:000001">
    <property type="entry name" value="UDP-N-acetylmuramate--L-alanine ligase"/>
    <property type="match status" value="1"/>
</dbReference>
<dbReference type="NCBIfam" id="TIGR01082">
    <property type="entry name" value="murC"/>
    <property type="match status" value="1"/>
</dbReference>
<keyword evidence="11 14" id="KW-0131">Cell cycle</keyword>
<keyword evidence="8 14" id="KW-0067">ATP-binding</keyword>
<evidence type="ECO:0000256" key="2">
    <source>
        <dbReference type="ARBA" id="ARBA00004752"/>
    </source>
</evidence>
<comment type="caution">
    <text evidence="18">The sequence shown here is derived from an EMBL/GenBank/DDBJ whole genome shotgun (WGS) entry which is preliminary data.</text>
</comment>
<evidence type="ECO:0000256" key="1">
    <source>
        <dbReference type="ARBA" id="ARBA00004496"/>
    </source>
</evidence>
<proteinExistence type="inferred from homology"/>
<dbReference type="GO" id="GO:0008360">
    <property type="term" value="P:regulation of cell shape"/>
    <property type="evidence" value="ECO:0007669"/>
    <property type="project" value="UniProtKB-KW"/>
</dbReference>
<keyword evidence="4 14" id="KW-0963">Cytoplasm</keyword>
<keyword evidence="9 14" id="KW-0133">Cell shape</keyword>
<dbReference type="GO" id="GO:0005524">
    <property type="term" value="F:ATP binding"/>
    <property type="evidence" value="ECO:0007669"/>
    <property type="project" value="UniProtKB-UniRule"/>
</dbReference>
<evidence type="ECO:0000256" key="3">
    <source>
        <dbReference type="ARBA" id="ARBA00012211"/>
    </source>
</evidence>
<feature type="binding site" evidence="14">
    <location>
        <begin position="122"/>
        <end position="128"/>
    </location>
    <ligand>
        <name>ATP</name>
        <dbReference type="ChEBI" id="CHEBI:30616"/>
    </ligand>
</feature>
<evidence type="ECO:0000256" key="11">
    <source>
        <dbReference type="ARBA" id="ARBA00023306"/>
    </source>
</evidence>
<evidence type="ECO:0000313" key="19">
    <source>
        <dbReference type="Proteomes" id="UP000644693"/>
    </source>
</evidence>
<feature type="domain" description="Mur ligase N-terminal catalytic" evidence="15">
    <location>
        <begin position="17"/>
        <end position="115"/>
    </location>
</feature>
<dbReference type="PANTHER" id="PTHR43445">
    <property type="entry name" value="UDP-N-ACETYLMURAMATE--L-ALANINE LIGASE-RELATED"/>
    <property type="match status" value="1"/>
</dbReference>
<dbReference type="PANTHER" id="PTHR43445:SF3">
    <property type="entry name" value="UDP-N-ACETYLMURAMATE--L-ALANINE LIGASE"/>
    <property type="match status" value="1"/>
</dbReference>
<evidence type="ECO:0000256" key="4">
    <source>
        <dbReference type="ARBA" id="ARBA00022490"/>
    </source>
</evidence>
<dbReference type="Gene3D" id="3.90.190.20">
    <property type="entry name" value="Mur ligase, C-terminal domain"/>
    <property type="match status" value="1"/>
</dbReference>
<keyword evidence="10 14" id="KW-0573">Peptidoglycan synthesis</keyword>
<dbReference type="GO" id="GO:0009252">
    <property type="term" value="P:peptidoglycan biosynthetic process"/>
    <property type="evidence" value="ECO:0007669"/>
    <property type="project" value="UniProtKB-UniRule"/>
</dbReference>
<evidence type="ECO:0000256" key="12">
    <source>
        <dbReference type="ARBA" id="ARBA00023316"/>
    </source>
</evidence>
<reference evidence="18" key="2">
    <citation type="submission" date="2020-09" db="EMBL/GenBank/DDBJ databases">
        <authorList>
            <person name="Sun Q."/>
            <person name="Kim S."/>
        </authorList>
    </citation>
    <scope>NUCLEOTIDE SEQUENCE</scope>
    <source>
        <strain evidence="18">KCTC 23430</strain>
    </source>
</reference>
<dbReference type="EC" id="6.3.2.8" evidence="3 14"/>
<dbReference type="SUPFAM" id="SSF53244">
    <property type="entry name" value="MurD-like peptide ligases, peptide-binding domain"/>
    <property type="match status" value="1"/>
</dbReference>
<dbReference type="AlphaFoldDB" id="A0A918XCS2"/>